<evidence type="ECO:0000256" key="1">
    <source>
        <dbReference type="ARBA" id="ARBA00005384"/>
    </source>
</evidence>
<dbReference type="PANTHER" id="PTHR46577:SF1">
    <property type="entry name" value="HTH-TYPE TRANSCRIPTIONAL REGULATORY PROTEIN GABR"/>
    <property type="match status" value="1"/>
</dbReference>
<sequence>MSIITKYEFIINYINHEIEIGNFNDKLPSIRALAIKFSCSNSTVIRAYSELEKQNLIYALPKSGYFVVDNKLKYYNINESTIIDFSSGEPDMKILPYEDFQKSFEKAIEEYKYNIFGYSLSSGFTPLKESVLSLFKQSHLDCSLDKIFITSGGQQALSILSTLNFGEDRESILVEQPTYNIFLKWLNINKFNVIGIERDFNGIDLNKLEHIFKNKKIKFFYTMPRMQNPLGTSLSEDDKKQIVYLANKYGVYIVEDDYLSDLNDASSHPLYKYDKNQKVIYIKSFSKTLIPGIRLAACIIPQKIINEFSNYKVSLDLVSTVPMQGALSSFIDSGHYNNYTYKLKNFYGSRMRTLKHELDGFLDFNLEHCVPNNGMFSLIKLPNTNIDEFINIMSTKDISIRDGSNFYLKEFTHIPSLRISLCNVNEDNIIKGMDHMFKELKNSQYNPPLNSCQKLEL</sequence>
<dbReference type="Pfam" id="PF00392">
    <property type="entry name" value="GntR"/>
    <property type="match status" value="1"/>
</dbReference>
<keyword evidence="5" id="KW-0804">Transcription</keyword>
<dbReference type="InterPro" id="IPR000524">
    <property type="entry name" value="Tscrpt_reg_HTH_GntR"/>
</dbReference>
<dbReference type="InterPro" id="IPR051446">
    <property type="entry name" value="HTH_trans_reg/aminotransferase"/>
</dbReference>
<dbReference type="CDD" id="cd07377">
    <property type="entry name" value="WHTH_GntR"/>
    <property type="match status" value="1"/>
</dbReference>
<keyword evidence="2" id="KW-0663">Pyridoxal phosphate</keyword>
<dbReference type="InterPro" id="IPR036388">
    <property type="entry name" value="WH-like_DNA-bd_sf"/>
</dbReference>
<dbReference type="GO" id="GO:0030170">
    <property type="term" value="F:pyridoxal phosphate binding"/>
    <property type="evidence" value="ECO:0007669"/>
    <property type="project" value="InterPro"/>
</dbReference>
<evidence type="ECO:0000313" key="8">
    <source>
        <dbReference type="Proteomes" id="UP000254664"/>
    </source>
</evidence>
<dbReference type="InterPro" id="IPR004839">
    <property type="entry name" value="Aminotransferase_I/II_large"/>
</dbReference>
<accession>A0A381J6T7</accession>
<evidence type="ECO:0000256" key="3">
    <source>
        <dbReference type="ARBA" id="ARBA00023015"/>
    </source>
</evidence>
<name>A0A381J6T7_9CLOT</name>
<dbReference type="Gene3D" id="3.40.640.10">
    <property type="entry name" value="Type I PLP-dependent aspartate aminotransferase-like (Major domain)"/>
    <property type="match status" value="1"/>
</dbReference>
<dbReference type="InterPro" id="IPR015424">
    <property type="entry name" value="PyrdxlP-dep_Trfase"/>
</dbReference>
<dbReference type="Gene3D" id="1.10.10.10">
    <property type="entry name" value="Winged helix-like DNA-binding domain superfamily/Winged helix DNA-binding domain"/>
    <property type="match status" value="1"/>
</dbReference>
<dbReference type="Pfam" id="PF00155">
    <property type="entry name" value="Aminotran_1_2"/>
    <property type="match status" value="1"/>
</dbReference>
<keyword evidence="8" id="KW-1185">Reference proteome</keyword>
<evidence type="ECO:0000256" key="2">
    <source>
        <dbReference type="ARBA" id="ARBA00022898"/>
    </source>
</evidence>
<dbReference type="PANTHER" id="PTHR46577">
    <property type="entry name" value="HTH-TYPE TRANSCRIPTIONAL REGULATORY PROTEIN GABR"/>
    <property type="match status" value="1"/>
</dbReference>
<gene>
    <name evidence="7" type="primary">ydcR</name>
    <name evidence="7" type="ORF">NCTC9836_01255</name>
</gene>
<evidence type="ECO:0000259" key="6">
    <source>
        <dbReference type="SMART" id="SM00345"/>
    </source>
</evidence>
<dbReference type="SUPFAM" id="SSF53383">
    <property type="entry name" value="PLP-dependent transferases"/>
    <property type="match status" value="1"/>
</dbReference>
<evidence type="ECO:0000256" key="5">
    <source>
        <dbReference type="ARBA" id="ARBA00023163"/>
    </source>
</evidence>
<dbReference type="CDD" id="cd00609">
    <property type="entry name" value="AAT_like"/>
    <property type="match status" value="1"/>
</dbReference>
<dbReference type="EMBL" id="UFWZ01000001">
    <property type="protein sequence ID" value="SUY46940.1"/>
    <property type="molecule type" value="Genomic_DNA"/>
</dbReference>
<comment type="similarity">
    <text evidence="1">In the C-terminal section; belongs to the class-I pyridoxal-phosphate-dependent aminotransferase family.</text>
</comment>
<keyword evidence="4" id="KW-0238">DNA-binding</keyword>
<feature type="domain" description="HTH gntR-type" evidence="6">
    <location>
        <begin position="10"/>
        <end position="67"/>
    </location>
</feature>
<dbReference type="RefSeq" id="WP_115640953.1">
    <property type="nucleotide sequence ID" value="NZ_UFWZ01000001.1"/>
</dbReference>
<organism evidence="7 8">
    <name type="scientific">Clostridium putrefaciens</name>
    <dbReference type="NCBI Taxonomy" id="99675"/>
    <lineage>
        <taxon>Bacteria</taxon>
        <taxon>Bacillati</taxon>
        <taxon>Bacillota</taxon>
        <taxon>Clostridia</taxon>
        <taxon>Eubacteriales</taxon>
        <taxon>Clostridiaceae</taxon>
        <taxon>Clostridium</taxon>
    </lineage>
</organism>
<protein>
    <submittedName>
        <fullName evidence="7">Transcriptional regulator</fullName>
    </submittedName>
</protein>
<dbReference type="AlphaFoldDB" id="A0A381J6T7"/>
<dbReference type="Proteomes" id="UP000254664">
    <property type="component" value="Unassembled WGS sequence"/>
</dbReference>
<dbReference type="InterPro" id="IPR015421">
    <property type="entry name" value="PyrdxlP-dep_Trfase_major"/>
</dbReference>
<evidence type="ECO:0000256" key="4">
    <source>
        <dbReference type="ARBA" id="ARBA00023125"/>
    </source>
</evidence>
<dbReference type="SUPFAM" id="SSF46785">
    <property type="entry name" value="Winged helix' DNA-binding domain"/>
    <property type="match status" value="1"/>
</dbReference>
<proteinExistence type="inferred from homology"/>
<keyword evidence="3" id="KW-0805">Transcription regulation</keyword>
<dbReference type="GO" id="GO:0003677">
    <property type="term" value="F:DNA binding"/>
    <property type="evidence" value="ECO:0007669"/>
    <property type="project" value="UniProtKB-KW"/>
</dbReference>
<evidence type="ECO:0000313" key="7">
    <source>
        <dbReference type="EMBL" id="SUY46940.1"/>
    </source>
</evidence>
<dbReference type="SMART" id="SM00345">
    <property type="entry name" value="HTH_GNTR"/>
    <property type="match status" value="1"/>
</dbReference>
<dbReference type="GO" id="GO:0003700">
    <property type="term" value="F:DNA-binding transcription factor activity"/>
    <property type="evidence" value="ECO:0007669"/>
    <property type="project" value="InterPro"/>
</dbReference>
<reference evidence="7 8" key="1">
    <citation type="submission" date="2018-06" db="EMBL/GenBank/DDBJ databases">
        <authorList>
            <consortium name="Pathogen Informatics"/>
            <person name="Doyle S."/>
        </authorList>
    </citation>
    <scope>NUCLEOTIDE SEQUENCE [LARGE SCALE GENOMIC DNA]</scope>
    <source>
        <strain evidence="7 8">NCTC9836</strain>
    </source>
</reference>
<dbReference type="InterPro" id="IPR036390">
    <property type="entry name" value="WH_DNA-bd_sf"/>
</dbReference>
<dbReference type="OrthoDB" id="163333at2"/>